<evidence type="ECO:0000313" key="3">
    <source>
        <dbReference type="Proteomes" id="UP000053593"/>
    </source>
</evidence>
<protein>
    <submittedName>
        <fullName evidence="2">Uncharacterized protein</fullName>
    </submittedName>
</protein>
<gene>
    <name evidence="2" type="ORF">GYMLUDRAFT_376873</name>
</gene>
<organism evidence="2 3">
    <name type="scientific">Collybiopsis luxurians FD-317 M1</name>
    <dbReference type="NCBI Taxonomy" id="944289"/>
    <lineage>
        <taxon>Eukaryota</taxon>
        <taxon>Fungi</taxon>
        <taxon>Dikarya</taxon>
        <taxon>Basidiomycota</taxon>
        <taxon>Agaricomycotina</taxon>
        <taxon>Agaricomycetes</taxon>
        <taxon>Agaricomycetidae</taxon>
        <taxon>Agaricales</taxon>
        <taxon>Marasmiineae</taxon>
        <taxon>Omphalotaceae</taxon>
        <taxon>Collybiopsis</taxon>
        <taxon>Collybiopsis luxurians</taxon>
    </lineage>
</organism>
<dbReference type="HOGENOM" id="CLU_2264053_0_0_1"/>
<evidence type="ECO:0000256" key="1">
    <source>
        <dbReference type="SAM" id="Phobius"/>
    </source>
</evidence>
<keyword evidence="1" id="KW-0812">Transmembrane</keyword>
<keyword evidence="3" id="KW-1185">Reference proteome</keyword>
<name>A0A0D0BBY7_9AGAR</name>
<evidence type="ECO:0000313" key="2">
    <source>
        <dbReference type="EMBL" id="KIK51896.1"/>
    </source>
</evidence>
<reference evidence="2 3" key="1">
    <citation type="submission" date="2014-04" db="EMBL/GenBank/DDBJ databases">
        <title>Evolutionary Origins and Diversification of the Mycorrhizal Mutualists.</title>
        <authorList>
            <consortium name="DOE Joint Genome Institute"/>
            <consortium name="Mycorrhizal Genomics Consortium"/>
            <person name="Kohler A."/>
            <person name="Kuo A."/>
            <person name="Nagy L.G."/>
            <person name="Floudas D."/>
            <person name="Copeland A."/>
            <person name="Barry K.W."/>
            <person name="Cichocki N."/>
            <person name="Veneault-Fourrey C."/>
            <person name="LaButti K."/>
            <person name="Lindquist E.A."/>
            <person name="Lipzen A."/>
            <person name="Lundell T."/>
            <person name="Morin E."/>
            <person name="Murat C."/>
            <person name="Riley R."/>
            <person name="Ohm R."/>
            <person name="Sun H."/>
            <person name="Tunlid A."/>
            <person name="Henrissat B."/>
            <person name="Grigoriev I.V."/>
            <person name="Hibbett D.S."/>
            <person name="Martin F."/>
        </authorList>
    </citation>
    <scope>NUCLEOTIDE SEQUENCE [LARGE SCALE GENOMIC DNA]</scope>
    <source>
        <strain evidence="2 3">FD-317 M1</strain>
    </source>
</reference>
<dbReference type="AlphaFoldDB" id="A0A0D0BBY7"/>
<keyword evidence="1" id="KW-1133">Transmembrane helix</keyword>
<accession>A0A0D0BBY7</accession>
<feature type="transmembrane region" description="Helical" evidence="1">
    <location>
        <begin position="6"/>
        <end position="24"/>
    </location>
</feature>
<dbReference type="Proteomes" id="UP000053593">
    <property type="component" value="Unassembled WGS sequence"/>
</dbReference>
<proteinExistence type="predicted"/>
<keyword evidence="1" id="KW-0472">Membrane</keyword>
<sequence>MLLFLYPLLWFEILLIIPFTFLYCPDSPFSMTFHQTLDWHLHLPHESPFPHSCQHLLVFQLCHTTTALSEVCPSHQQKMSYHARTSIQIVTRCEVGTPQNPSY</sequence>
<dbReference type="EMBL" id="KN834852">
    <property type="protein sequence ID" value="KIK51896.1"/>
    <property type="molecule type" value="Genomic_DNA"/>
</dbReference>